<protein>
    <submittedName>
        <fullName evidence="2">N-acetyltransferase</fullName>
    </submittedName>
</protein>
<evidence type="ECO:0000313" key="3">
    <source>
        <dbReference type="Proteomes" id="UP000295164"/>
    </source>
</evidence>
<sequence>MEIHNNTTNLRFETGVEGEEAYLEYRLHDGKIMLMHTWVPAPLEGRGIAGALATYAFDYAKEEDLPVVVYCPYVKTWLERHPERKEQVVLGA</sequence>
<dbReference type="PROSITE" id="PS51729">
    <property type="entry name" value="GNAT_YJDJ"/>
    <property type="match status" value="1"/>
</dbReference>
<dbReference type="OrthoDB" id="1120671at2"/>
<gene>
    <name evidence="2" type="ORF">E0486_09745</name>
</gene>
<dbReference type="Gene3D" id="3.40.630.30">
    <property type="match status" value="1"/>
</dbReference>
<dbReference type="RefSeq" id="WP_131851975.1">
    <property type="nucleotide sequence ID" value="NZ_SKFH01000012.1"/>
</dbReference>
<dbReference type="InterPro" id="IPR016181">
    <property type="entry name" value="Acyl_CoA_acyltransferase"/>
</dbReference>
<dbReference type="PANTHER" id="PTHR31435">
    <property type="entry name" value="PROTEIN NATD1"/>
    <property type="match status" value="1"/>
</dbReference>
<keyword evidence="2" id="KW-0808">Transferase</keyword>
<dbReference type="GO" id="GO:0016740">
    <property type="term" value="F:transferase activity"/>
    <property type="evidence" value="ECO:0007669"/>
    <property type="project" value="UniProtKB-KW"/>
</dbReference>
<dbReference type="AlphaFoldDB" id="A0A4R4E114"/>
<dbReference type="SUPFAM" id="SSF55729">
    <property type="entry name" value="Acyl-CoA N-acyltransferases (Nat)"/>
    <property type="match status" value="1"/>
</dbReference>
<name>A0A4R4E114_9BACT</name>
<evidence type="ECO:0000259" key="1">
    <source>
        <dbReference type="PROSITE" id="PS51729"/>
    </source>
</evidence>
<reference evidence="2 3" key="1">
    <citation type="submission" date="2019-03" db="EMBL/GenBank/DDBJ databases">
        <authorList>
            <person name="Kim M.K.M."/>
        </authorList>
    </citation>
    <scope>NUCLEOTIDE SEQUENCE [LARGE SCALE GENOMIC DNA]</scope>
    <source>
        <strain evidence="2 3">17J68-15</strain>
    </source>
</reference>
<dbReference type="PANTHER" id="PTHR31435:SF9">
    <property type="entry name" value="PROTEIN NATD1"/>
    <property type="match status" value="1"/>
</dbReference>
<accession>A0A4R4E114</accession>
<dbReference type="EMBL" id="SKFH01000012">
    <property type="protein sequence ID" value="TCZ71822.1"/>
    <property type="molecule type" value="Genomic_DNA"/>
</dbReference>
<proteinExistence type="predicted"/>
<dbReference type="Proteomes" id="UP000295164">
    <property type="component" value="Unassembled WGS sequence"/>
</dbReference>
<dbReference type="Pfam" id="PF14542">
    <property type="entry name" value="Acetyltransf_CG"/>
    <property type="match status" value="1"/>
</dbReference>
<comment type="caution">
    <text evidence="2">The sequence shown here is derived from an EMBL/GenBank/DDBJ whole genome shotgun (WGS) entry which is preliminary data.</text>
</comment>
<keyword evidence="3" id="KW-1185">Reference proteome</keyword>
<dbReference type="InterPro" id="IPR045057">
    <property type="entry name" value="Gcn5-rel_NAT"/>
</dbReference>
<organism evidence="2 3">
    <name type="scientific">Flaviaesturariibacter aridisoli</name>
    <dbReference type="NCBI Taxonomy" id="2545761"/>
    <lineage>
        <taxon>Bacteria</taxon>
        <taxon>Pseudomonadati</taxon>
        <taxon>Bacteroidota</taxon>
        <taxon>Chitinophagia</taxon>
        <taxon>Chitinophagales</taxon>
        <taxon>Chitinophagaceae</taxon>
        <taxon>Flaviaestuariibacter</taxon>
    </lineage>
</organism>
<evidence type="ECO:0000313" key="2">
    <source>
        <dbReference type="EMBL" id="TCZ71822.1"/>
    </source>
</evidence>
<feature type="domain" description="N-acetyltransferase" evidence="1">
    <location>
        <begin position="4"/>
        <end position="89"/>
    </location>
</feature>
<dbReference type="InterPro" id="IPR031165">
    <property type="entry name" value="GNAT_YJDJ"/>
</dbReference>